<dbReference type="InterPro" id="IPR007863">
    <property type="entry name" value="Peptidase_M16_C"/>
</dbReference>
<dbReference type="GO" id="GO:0046872">
    <property type="term" value="F:metal ion binding"/>
    <property type="evidence" value="ECO:0007669"/>
    <property type="project" value="InterPro"/>
</dbReference>
<dbReference type="Pfam" id="PF00675">
    <property type="entry name" value="Peptidase_M16"/>
    <property type="match status" value="2"/>
</dbReference>
<dbReference type="EMBL" id="CP065592">
    <property type="protein sequence ID" value="QPQ54713.1"/>
    <property type="molecule type" value="Genomic_DNA"/>
</dbReference>
<keyword evidence="1" id="KW-0732">Signal</keyword>
<feature type="signal peptide" evidence="1">
    <location>
        <begin position="1"/>
        <end position="24"/>
    </location>
</feature>
<dbReference type="PANTHER" id="PTHR11851:SF224">
    <property type="entry name" value="PROCESSING PROTEASE"/>
    <property type="match status" value="1"/>
</dbReference>
<dbReference type="PANTHER" id="PTHR11851">
    <property type="entry name" value="METALLOPROTEASE"/>
    <property type="match status" value="1"/>
</dbReference>
<keyword evidence="5" id="KW-1185">Reference proteome</keyword>
<dbReference type="InterPro" id="IPR050361">
    <property type="entry name" value="MPP/UQCRC_Complex"/>
</dbReference>
<dbReference type="PROSITE" id="PS51257">
    <property type="entry name" value="PROKAR_LIPOPROTEIN"/>
    <property type="match status" value="1"/>
</dbReference>
<dbReference type="Proteomes" id="UP000594873">
    <property type="component" value="Chromosome"/>
</dbReference>
<dbReference type="InterPro" id="IPR011765">
    <property type="entry name" value="Pept_M16_N"/>
</dbReference>
<dbReference type="Pfam" id="PF05193">
    <property type="entry name" value="Peptidase_M16_C"/>
    <property type="match status" value="2"/>
</dbReference>
<organism evidence="4 5">
    <name type="scientific">Allosphingosinicella flava</name>
    <dbReference type="NCBI Taxonomy" id="2771430"/>
    <lineage>
        <taxon>Bacteria</taxon>
        <taxon>Pseudomonadati</taxon>
        <taxon>Pseudomonadota</taxon>
        <taxon>Alphaproteobacteria</taxon>
        <taxon>Sphingomonadales</taxon>
        <taxon>Sphingomonadaceae</taxon>
        <taxon>Allosphingosinicella</taxon>
    </lineage>
</organism>
<evidence type="ECO:0000256" key="1">
    <source>
        <dbReference type="SAM" id="SignalP"/>
    </source>
</evidence>
<name>A0A7T2LLT5_9SPHN</name>
<dbReference type="Gene3D" id="3.30.830.10">
    <property type="entry name" value="Metalloenzyme, LuxS/M16 peptidase-like"/>
    <property type="match status" value="4"/>
</dbReference>
<feature type="domain" description="Peptidase M16 C-terminal" evidence="3">
    <location>
        <begin position="222"/>
        <end position="396"/>
    </location>
</feature>
<feature type="domain" description="Peptidase M16 N-terminal" evidence="2">
    <location>
        <begin position="65"/>
        <end position="189"/>
    </location>
</feature>
<feature type="domain" description="Peptidase M16 N-terminal" evidence="2">
    <location>
        <begin position="536"/>
        <end position="665"/>
    </location>
</feature>
<dbReference type="KEGG" id="sflv:IC614_10330"/>
<feature type="domain" description="Peptidase M16 C-terminal" evidence="3">
    <location>
        <begin position="692"/>
        <end position="870"/>
    </location>
</feature>
<dbReference type="SUPFAM" id="SSF63411">
    <property type="entry name" value="LuxS/MPP-like metallohydrolase"/>
    <property type="match status" value="4"/>
</dbReference>
<dbReference type="AlphaFoldDB" id="A0A7T2LLT5"/>
<gene>
    <name evidence="4" type="ORF">IC614_10330</name>
</gene>
<sequence length="962" mass="103482">MRRTIAALTMAAALMTGGCATAPAADAPALASAPAAQPPADAGLNRLVQAVNIPYEEFTLDNGLRVVVHEDRKAPVVAVSVWYNVGSKDEPKGKTGFAHLFEHLMFNGSENAPGDYFEPLREIGATDFNGTTWFDRTNYFQTVPTPALERALFLESDRMGHLLGAVTQEKLTNQIGVVQNEKRQGDNQPFGLVEYAQLEALMPEGHPYHHSTIGSMADLDSASLEDVKQWFRDKYGPNNAVLVLAGDVSASEARPLVQKYFGDIPRGPVNTPAAAPVPTLAAPKAETMKDRVAFTRLYRNWTVPGMTDPEYVPLDVGAAVLGGLASSRLDNELVRKDQTAVRVSASVQPFQRLSLFEVQADVKPGVDPNVVAQRVDAIIADLVANGPTQDEVRRVVMRDLSSRIQGLEQVGGFGGKATALAEGELYADDAGFYKKQLAAYATVTPDSVKAALQKWLNRPVYALTVVPGERDAYEEAAASKGAASQRPRYYREPQPGEQPMAPLPFVEGRPLPQVGSIPNLDFPDVQRATLSNGVKVTYAQRTSVPVTRVALEFDAGIAADPAAKLGTQSLMLNLLEEGTTSRNSIQIAEEQERLGASINPGASLDRTGVTLTALSANLAPSLALMGDIVKNPAFDPAEVERIRAQQLAGIAAEMTQPQGLALRALPPLLYGAAHPYGKPFTGTGDPAAVKAVTRDELFAFHRAWIRPDNAEIFAVSDLPLATLLPLLEGQFGNWAPAPAVKGVKNFAAVPPAPKQRIVLIDRPQSPQSLILAGEVLPLKGTDDILVLDSANEILGGNFLSRINMDLRETKGWSYGAWSLIQMIENRMPFIVQAPVQADKTGPAVAAIIDHVKNFTGSKGVTPAELQRVVNGNTRELAGNFETSAAVLSALRSNALFNRPDDYYETLASRYQGMTQQALDDAARKVIDPSKLVWVIVGDAAKVRPQLTSLGIPVEVVPAQPRQ</sequence>
<accession>A0A7T2LLT5</accession>
<dbReference type="InterPro" id="IPR011249">
    <property type="entry name" value="Metalloenz_LuxS/M16"/>
</dbReference>
<proteinExistence type="predicted"/>
<evidence type="ECO:0000313" key="5">
    <source>
        <dbReference type="Proteomes" id="UP000594873"/>
    </source>
</evidence>
<evidence type="ECO:0000313" key="4">
    <source>
        <dbReference type="EMBL" id="QPQ54713.1"/>
    </source>
</evidence>
<protein>
    <submittedName>
        <fullName evidence="4">Insulinase family protein</fullName>
    </submittedName>
</protein>
<feature type="chain" id="PRO_5033059354" evidence="1">
    <location>
        <begin position="25"/>
        <end position="962"/>
    </location>
</feature>
<dbReference type="RefSeq" id="WP_200971329.1">
    <property type="nucleotide sequence ID" value="NZ_CP065592.1"/>
</dbReference>
<evidence type="ECO:0000259" key="3">
    <source>
        <dbReference type="Pfam" id="PF05193"/>
    </source>
</evidence>
<evidence type="ECO:0000259" key="2">
    <source>
        <dbReference type="Pfam" id="PF00675"/>
    </source>
</evidence>
<reference evidence="4 5" key="1">
    <citation type="submission" date="2020-11" db="EMBL/GenBank/DDBJ databases">
        <title>Genome seq and assembly of Sphingosinicella sp.</title>
        <authorList>
            <person name="Chhetri G."/>
        </authorList>
    </citation>
    <scope>NUCLEOTIDE SEQUENCE [LARGE SCALE GENOMIC DNA]</scope>
    <source>
        <strain evidence="4 5">UDD2</strain>
    </source>
</reference>